<gene>
    <name evidence="1" type="ORF">N8I77_013375</name>
</gene>
<evidence type="ECO:0000313" key="2">
    <source>
        <dbReference type="Proteomes" id="UP001265746"/>
    </source>
</evidence>
<evidence type="ECO:0000313" key="1">
    <source>
        <dbReference type="EMBL" id="KAK2596487.1"/>
    </source>
</evidence>
<dbReference type="AlphaFoldDB" id="A0AAD9S1B5"/>
<keyword evidence="2" id="KW-1185">Reference proteome</keyword>
<comment type="caution">
    <text evidence="1">The sequence shown here is derived from an EMBL/GenBank/DDBJ whole genome shotgun (WGS) entry which is preliminary data.</text>
</comment>
<organism evidence="1 2">
    <name type="scientific">Phomopsis amygdali</name>
    <name type="common">Fusicoccum amygdali</name>
    <dbReference type="NCBI Taxonomy" id="1214568"/>
    <lineage>
        <taxon>Eukaryota</taxon>
        <taxon>Fungi</taxon>
        <taxon>Dikarya</taxon>
        <taxon>Ascomycota</taxon>
        <taxon>Pezizomycotina</taxon>
        <taxon>Sordariomycetes</taxon>
        <taxon>Sordariomycetidae</taxon>
        <taxon>Diaporthales</taxon>
        <taxon>Diaporthaceae</taxon>
        <taxon>Diaporthe</taxon>
    </lineage>
</organism>
<proteinExistence type="predicted"/>
<dbReference type="EMBL" id="JAUJFL010000011">
    <property type="protein sequence ID" value="KAK2596487.1"/>
    <property type="molecule type" value="Genomic_DNA"/>
</dbReference>
<dbReference type="Proteomes" id="UP001265746">
    <property type="component" value="Unassembled WGS sequence"/>
</dbReference>
<protein>
    <submittedName>
        <fullName evidence="1">Uncharacterized protein</fullName>
    </submittedName>
</protein>
<sequence>MKPRVVLISLSHSDLFEEIDMALLHRLSEKATVQSTKKPDVALDRLREEPPPAAVLITDAACTRKYAHVWDAVIAYVRQGGIAIAVGQFSSFVKPNDIGPFFAKAGLEWASGAYHRTTVTLKPQAADIAASGLRAHYSQKAVFLTGVHPDAVVYGPDENSVTESQVFPTQTIEDTTQAAIAFAGVGNGKIGYVGDVNHEEGTNDAILAMCRLAN</sequence>
<name>A0AAD9S1B5_PHOAM</name>
<reference evidence="1" key="1">
    <citation type="submission" date="2023-06" db="EMBL/GenBank/DDBJ databases">
        <authorList>
            <person name="Noh H."/>
        </authorList>
    </citation>
    <scope>NUCLEOTIDE SEQUENCE</scope>
    <source>
        <strain evidence="1">DUCC20226</strain>
    </source>
</reference>
<accession>A0AAD9S1B5</accession>